<feature type="chain" id="PRO_5019263835" description="Lipoprotein" evidence="2">
    <location>
        <begin position="22"/>
        <end position="768"/>
    </location>
</feature>
<evidence type="ECO:0000256" key="2">
    <source>
        <dbReference type="SAM" id="SignalP"/>
    </source>
</evidence>
<reference evidence="3 4" key="1">
    <citation type="submission" date="2019-01" db="EMBL/GenBank/DDBJ databases">
        <authorList>
            <consortium name="Pathogen Informatics"/>
        </authorList>
    </citation>
    <scope>NUCLEOTIDE SEQUENCE [LARGE SCALE GENOMIC DNA]</scope>
    <source>
        <strain evidence="3 4">NCTC10181</strain>
    </source>
</reference>
<dbReference type="OrthoDB" id="397985at2"/>
<accession>A0A449B0S5</accession>
<sequence>MRLKKRLFVLSLSLGAAPLIAAACNSAQYTDFEGPTPPSGKPLVTKPSPTPQMVSSTVNLNGETNKQVKTLADGDEVQATNLLDEEQKAVLKRFQKYAGYASVITNPNSNIFAYLEFLSDYLSVTEDLETYLLNVHTFMEFWTYVADLSKKLNNVAVLTKEQYQYYGLDRFVAEEAKLNKALKAITGLEEFDSPETSIFVVDSEKLASTKAKVEALKKESEEFKNLSDDAKSLKTVADEEEKSLDTNEKFTDKSIFIINLIDLAHQYNQVREQADFEAQHSELTDDQKGNIISLKFYLELTKNDQDGTKKVASLRSLIATVINKDSDRNTQNYSVEQENNDMKAVSDFYTFINSQASSINVKTTAEYNATQLGKFSEKWNAYKEALKKVYDLVFNYNINILSSSYENKKTVSDLTSVVSTHINKYDKYRFNDLFVNLGMKDLANKKHQLDVYYDQLKTLTSSTSEAGIYELLSSTADSEYYGDNDGLQKTMAFLIISNLKRFDELYQTFSNTVMKLDTLNTLAEKLLPFVSDRNGETNAAKLNEEFGKNFTVAPFDQTKLTKDLSDIKTLYAKSEELYNQLKAADSLEKLTAFETSFNDATNGFNATKKAYDEALKDLQDSQQNARKQVVINNKNTFEQQSEEFLDLEAENSGISDPKVVKAQKATNVLRYVLKALYDNKDINTDDDSNRKAQETLARAYVNVVGPALSTELQPKDKLGYDLLITLKTDIDRIWFYSETLRVRWTQAYTAYQNALKAYKDSVAANSQN</sequence>
<evidence type="ECO:0008006" key="5">
    <source>
        <dbReference type="Google" id="ProtNLM"/>
    </source>
</evidence>
<keyword evidence="4" id="KW-1185">Reference proteome</keyword>
<dbReference type="KEGG" id="mcit:NCTC10181_00048"/>
<organism evidence="3 4">
    <name type="scientific">Mycoplasmopsis citelli</name>
    <dbReference type="NCBI Taxonomy" id="171281"/>
    <lineage>
        <taxon>Bacteria</taxon>
        <taxon>Bacillati</taxon>
        <taxon>Mycoplasmatota</taxon>
        <taxon>Mycoplasmoidales</taxon>
        <taxon>Metamycoplasmataceae</taxon>
        <taxon>Mycoplasmopsis</taxon>
    </lineage>
</organism>
<protein>
    <recommendedName>
        <fullName evidence="5">Lipoprotein</fullName>
    </recommendedName>
</protein>
<dbReference type="RefSeq" id="WP_129725068.1">
    <property type="nucleotide sequence ID" value="NZ_LR215036.1"/>
</dbReference>
<keyword evidence="2" id="KW-0732">Signal</keyword>
<feature type="signal peptide" evidence="2">
    <location>
        <begin position="1"/>
        <end position="21"/>
    </location>
</feature>
<evidence type="ECO:0000256" key="1">
    <source>
        <dbReference type="SAM" id="Coils"/>
    </source>
</evidence>
<feature type="coiled-coil region" evidence="1">
    <location>
        <begin position="206"/>
        <end position="236"/>
    </location>
</feature>
<dbReference type="EMBL" id="LR215036">
    <property type="protein sequence ID" value="VEU74218.1"/>
    <property type="molecule type" value="Genomic_DNA"/>
</dbReference>
<keyword evidence="1" id="KW-0175">Coiled coil</keyword>
<name>A0A449B0S5_9BACT</name>
<proteinExistence type="predicted"/>
<dbReference type="Proteomes" id="UP000290985">
    <property type="component" value="Chromosome"/>
</dbReference>
<evidence type="ECO:0000313" key="3">
    <source>
        <dbReference type="EMBL" id="VEU74218.1"/>
    </source>
</evidence>
<gene>
    <name evidence="3" type="ORF">NCTC10181_00048</name>
</gene>
<evidence type="ECO:0000313" key="4">
    <source>
        <dbReference type="Proteomes" id="UP000290985"/>
    </source>
</evidence>
<dbReference type="AlphaFoldDB" id="A0A449B0S5"/>
<dbReference type="PROSITE" id="PS51257">
    <property type="entry name" value="PROKAR_LIPOPROTEIN"/>
    <property type="match status" value="1"/>
</dbReference>